<keyword evidence="3" id="KW-1185">Reference proteome</keyword>
<feature type="compositionally biased region" description="Basic and acidic residues" evidence="1">
    <location>
        <begin position="229"/>
        <end position="241"/>
    </location>
</feature>
<feature type="compositionally biased region" description="Basic residues" evidence="1">
    <location>
        <begin position="104"/>
        <end position="115"/>
    </location>
</feature>
<feature type="region of interest" description="Disordered" evidence="1">
    <location>
        <begin position="13"/>
        <end position="241"/>
    </location>
</feature>
<organism evidence="2 3">
    <name type="scientific">Puccinia graminis f. sp. tritici</name>
    <dbReference type="NCBI Taxonomy" id="56615"/>
    <lineage>
        <taxon>Eukaryota</taxon>
        <taxon>Fungi</taxon>
        <taxon>Dikarya</taxon>
        <taxon>Basidiomycota</taxon>
        <taxon>Pucciniomycotina</taxon>
        <taxon>Pucciniomycetes</taxon>
        <taxon>Pucciniales</taxon>
        <taxon>Pucciniaceae</taxon>
        <taxon>Puccinia</taxon>
    </lineage>
</organism>
<reference evidence="2 3" key="1">
    <citation type="submission" date="2019-05" db="EMBL/GenBank/DDBJ databases">
        <title>Emergence of the Ug99 lineage of the wheat stem rust pathogen through somatic hybridization.</title>
        <authorList>
            <person name="Li F."/>
            <person name="Upadhyaya N.M."/>
            <person name="Sperschneider J."/>
            <person name="Matny O."/>
            <person name="Nguyen-Phuc H."/>
            <person name="Mago R."/>
            <person name="Raley C."/>
            <person name="Miller M.E."/>
            <person name="Silverstein K.A.T."/>
            <person name="Henningsen E."/>
            <person name="Hirsch C.D."/>
            <person name="Visser B."/>
            <person name="Pretorius Z.A."/>
            <person name="Steffenson B.J."/>
            <person name="Schwessinger B."/>
            <person name="Dodds P.N."/>
            <person name="Figueroa M."/>
        </authorList>
    </citation>
    <scope>NUCLEOTIDE SEQUENCE [LARGE SCALE GENOMIC DNA]</scope>
    <source>
        <strain evidence="2">21-0</strain>
    </source>
</reference>
<dbReference type="AlphaFoldDB" id="A0A5B0MV71"/>
<feature type="compositionally biased region" description="Low complexity" evidence="1">
    <location>
        <begin position="13"/>
        <end position="26"/>
    </location>
</feature>
<proteinExistence type="predicted"/>
<dbReference type="Proteomes" id="UP000324748">
    <property type="component" value="Unassembled WGS sequence"/>
</dbReference>
<evidence type="ECO:0000313" key="3">
    <source>
        <dbReference type="Proteomes" id="UP000324748"/>
    </source>
</evidence>
<feature type="compositionally biased region" description="Basic and acidic residues" evidence="1">
    <location>
        <begin position="51"/>
        <end position="68"/>
    </location>
</feature>
<comment type="caution">
    <text evidence="2">The sequence shown here is derived from an EMBL/GenBank/DDBJ whole genome shotgun (WGS) entry which is preliminary data.</text>
</comment>
<gene>
    <name evidence="2" type="ORF">PGT21_021310</name>
</gene>
<accession>A0A5B0MV71</accession>
<evidence type="ECO:0000256" key="1">
    <source>
        <dbReference type="SAM" id="MobiDB-lite"/>
    </source>
</evidence>
<name>A0A5B0MV71_PUCGR</name>
<sequence length="402" mass="44032">MRIHGKVWTYHIVPDSASVSVASPTPSSRPPSPPPQPPQSSPESPAGSDRMTPRPHESDFSSRHEYRAALRNWASRHHVTQPLYDERLRRPASSPRRGSPLRGSPRHSPLRRSPRRISDSPVPPSAPAADLQVVPRRPTPERALSATPIRSPVPANTTIDIEPIVISSGPPSPTSQSPVIRSTPVSPMHVDPEPEVLHPTPPPSVGAAPEHTTPNSSPPPLLNVLRTPRPAERRPSEVPEVVRSRAITPRPATNASLAAPTRTNPFPASWYPTDPNDPALRELFPDEADGVFDAIPAYAVEAVLVDIQGRFETILSVSVLPPSLRRSNYADFLSEIRELRRHRLQVMAVFNPGLATYPDGNDRLKPENHANPQGTWSAPEGFPHKNPRTSPANKYTKQASEK</sequence>
<evidence type="ECO:0000313" key="2">
    <source>
        <dbReference type="EMBL" id="KAA1079700.1"/>
    </source>
</evidence>
<protein>
    <submittedName>
        <fullName evidence="2">Uncharacterized protein</fullName>
    </submittedName>
</protein>
<feature type="compositionally biased region" description="Low complexity" evidence="1">
    <location>
        <begin position="91"/>
        <end position="103"/>
    </location>
</feature>
<feature type="compositionally biased region" description="Pro residues" evidence="1">
    <location>
        <begin position="27"/>
        <end position="40"/>
    </location>
</feature>
<dbReference type="EMBL" id="VSWC01000132">
    <property type="protein sequence ID" value="KAA1079700.1"/>
    <property type="molecule type" value="Genomic_DNA"/>
</dbReference>
<feature type="region of interest" description="Disordered" evidence="1">
    <location>
        <begin position="357"/>
        <end position="402"/>
    </location>
</feature>
<feature type="compositionally biased region" description="Polar residues" evidence="1">
    <location>
        <begin position="388"/>
        <end position="402"/>
    </location>
</feature>